<proteinExistence type="predicted"/>
<accession>A0A090I767</accession>
<dbReference type="PATRIC" id="fig|80852.17.peg.3535"/>
<evidence type="ECO:0000313" key="1">
    <source>
        <dbReference type="EMBL" id="CED57381.1"/>
    </source>
</evidence>
<dbReference type="AlphaFoldDB" id="A0A090I767"/>
<gene>
    <name evidence="1" type="ORF">AWOD_II_0751</name>
</gene>
<dbReference type="STRING" id="80852.AWOD_II_0751"/>
<reference evidence="2" key="1">
    <citation type="submission" date="2014-09" db="EMBL/GenBank/DDBJ databases">
        <authorList>
            <person name="Hjerde E."/>
        </authorList>
    </citation>
    <scope>NUCLEOTIDE SEQUENCE [LARGE SCALE GENOMIC DNA]</scope>
    <source>
        <strain evidence="2">06/09/139</strain>
    </source>
</reference>
<dbReference type="EMBL" id="LN554847">
    <property type="protein sequence ID" value="CED57381.1"/>
    <property type="molecule type" value="Genomic_DNA"/>
</dbReference>
<protein>
    <submittedName>
        <fullName evidence="1">Uncharacterized protein</fullName>
    </submittedName>
</protein>
<keyword evidence="2" id="KW-1185">Reference proteome</keyword>
<dbReference type="KEGG" id="awd:AWOD_II_0751"/>
<dbReference type="HOGENOM" id="CLU_2930885_0_0_6"/>
<evidence type="ECO:0000313" key="2">
    <source>
        <dbReference type="Proteomes" id="UP000032427"/>
    </source>
</evidence>
<name>A0A090I767_9GAMM</name>
<organism evidence="1 2">
    <name type="scientific">Aliivibrio wodanis</name>
    <dbReference type="NCBI Taxonomy" id="80852"/>
    <lineage>
        <taxon>Bacteria</taxon>
        <taxon>Pseudomonadati</taxon>
        <taxon>Pseudomonadota</taxon>
        <taxon>Gammaproteobacteria</taxon>
        <taxon>Vibrionales</taxon>
        <taxon>Vibrionaceae</taxon>
        <taxon>Aliivibrio</taxon>
    </lineage>
</organism>
<sequence>MPHFILHQCFARSIFNPSCGKDIWFISSKSAETKSFKWCENCICFPFTLSRNLRTFCSLNWHR</sequence>
<dbReference type="Proteomes" id="UP000032427">
    <property type="component" value="Chromosome 2"/>
</dbReference>